<dbReference type="InterPro" id="IPR050667">
    <property type="entry name" value="PPR-containing_protein"/>
</dbReference>
<dbReference type="PROSITE" id="PS51375">
    <property type="entry name" value="PPR"/>
    <property type="match status" value="4"/>
</dbReference>
<feature type="repeat" description="PPR" evidence="3">
    <location>
        <begin position="300"/>
        <end position="334"/>
    </location>
</feature>
<comment type="similarity">
    <text evidence="1">Belongs to the PPR family. P subfamily.</text>
</comment>
<feature type="repeat" description="PPR" evidence="3">
    <location>
        <begin position="265"/>
        <end position="299"/>
    </location>
</feature>
<dbReference type="EMBL" id="SZYD01000008">
    <property type="protein sequence ID" value="KAD5508411.1"/>
    <property type="molecule type" value="Genomic_DNA"/>
</dbReference>
<feature type="region of interest" description="Disordered" evidence="4">
    <location>
        <begin position="1"/>
        <end position="26"/>
    </location>
</feature>
<dbReference type="InterPro" id="IPR011990">
    <property type="entry name" value="TPR-like_helical_dom_sf"/>
</dbReference>
<dbReference type="OrthoDB" id="185373at2759"/>
<gene>
    <name evidence="5" type="ORF">E3N88_16114</name>
</gene>
<evidence type="ECO:0000256" key="1">
    <source>
        <dbReference type="ARBA" id="ARBA00007626"/>
    </source>
</evidence>
<dbReference type="PANTHER" id="PTHR47939">
    <property type="entry name" value="MEMBRANE-ASSOCIATED SALT-INDUCIBLE PROTEIN-LIKE"/>
    <property type="match status" value="1"/>
</dbReference>
<feature type="repeat" description="PPR" evidence="3">
    <location>
        <begin position="458"/>
        <end position="492"/>
    </location>
</feature>
<keyword evidence="2" id="KW-0677">Repeat</keyword>
<dbReference type="NCBIfam" id="TIGR00756">
    <property type="entry name" value="PPR"/>
    <property type="match status" value="4"/>
</dbReference>
<dbReference type="PANTHER" id="PTHR47939:SF13">
    <property type="entry name" value="OS03G0201400 PROTEIN"/>
    <property type="match status" value="1"/>
</dbReference>
<protein>
    <recommendedName>
        <fullName evidence="7">Pentacotripeptide-repeat region of PRORP domain-containing protein</fullName>
    </recommendedName>
</protein>
<feature type="compositionally biased region" description="Polar residues" evidence="4">
    <location>
        <begin position="16"/>
        <end position="25"/>
    </location>
</feature>
<dbReference type="Pfam" id="PF01535">
    <property type="entry name" value="PPR"/>
    <property type="match status" value="1"/>
</dbReference>
<name>A0A5N6NXJ3_9ASTR</name>
<proteinExistence type="inferred from homology"/>
<dbReference type="InterPro" id="IPR002885">
    <property type="entry name" value="PPR_rpt"/>
</dbReference>
<accession>A0A5N6NXJ3</accession>
<dbReference type="Proteomes" id="UP000326396">
    <property type="component" value="Linkage Group LG16"/>
</dbReference>
<dbReference type="Pfam" id="PF12854">
    <property type="entry name" value="PPR_1"/>
    <property type="match status" value="1"/>
</dbReference>
<keyword evidence="6" id="KW-1185">Reference proteome</keyword>
<evidence type="ECO:0000313" key="6">
    <source>
        <dbReference type="Proteomes" id="UP000326396"/>
    </source>
</evidence>
<feature type="repeat" description="PPR" evidence="3">
    <location>
        <begin position="230"/>
        <end position="264"/>
    </location>
</feature>
<comment type="caution">
    <text evidence="5">The sequence shown here is derived from an EMBL/GenBank/DDBJ whole genome shotgun (WGS) entry which is preliminary data.</text>
</comment>
<sequence>MTGQSGSVFAVPSHSPELSNQTTDAVGSEDMRRFSALASRAQQIPNQITPKFQNQSKIQHNSSLKHKNPSITSNFTARGKLSSINPQLNLPINKPIDHHYISQILSRKDWYLLLNNELKANKFSLNPRIIVSILQNQENPLHKLVFYLWVSNINPLFAKNQSVRRVLANTLYRKGPVLLTKEFIDIVRSSGCSVTEDLLCVLISSWGRLGLAKYCAQVFDQISLLGLDPSTRLYNAVIDALVKSNALDLAYLKFQQMKADRCNPDRFTYNFLIHGVCKVGVVDEALRLMKQMQEIGYTPNVFTYTILIDGYCNAKRIKEAFSVLERMKESNVKPNDATFRSLVNGVFHNTQPLDALKLLSDFVEKEHVLHVAACGSVLLCLSRNSMSQEIGLFLKKIIKRGYIPDTMTLNITITCLLKGFDLMETCDIVNGLIVKGVNLGFNAYIRIVESLYMNGKPNAITYNILIRALCINGDISKAKALLKSMQVSGPTSQFLSTLSQEAYQGQTKQGSMLKFYEALQLFMVG</sequence>
<evidence type="ECO:0000256" key="2">
    <source>
        <dbReference type="ARBA" id="ARBA00022737"/>
    </source>
</evidence>
<evidence type="ECO:0000313" key="5">
    <source>
        <dbReference type="EMBL" id="KAD5508411.1"/>
    </source>
</evidence>
<evidence type="ECO:0000256" key="4">
    <source>
        <dbReference type="SAM" id="MobiDB-lite"/>
    </source>
</evidence>
<organism evidence="5 6">
    <name type="scientific">Mikania micrantha</name>
    <name type="common">bitter vine</name>
    <dbReference type="NCBI Taxonomy" id="192012"/>
    <lineage>
        <taxon>Eukaryota</taxon>
        <taxon>Viridiplantae</taxon>
        <taxon>Streptophyta</taxon>
        <taxon>Embryophyta</taxon>
        <taxon>Tracheophyta</taxon>
        <taxon>Spermatophyta</taxon>
        <taxon>Magnoliopsida</taxon>
        <taxon>eudicotyledons</taxon>
        <taxon>Gunneridae</taxon>
        <taxon>Pentapetalae</taxon>
        <taxon>asterids</taxon>
        <taxon>campanulids</taxon>
        <taxon>Asterales</taxon>
        <taxon>Asteraceae</taxon>
        <taxon>Asteroideae</taxon>
        <taxon>Heliantheae alliance</taxon>
        <taxon>Eupatorieae</taxon>
        <taxon>Mikania</taxon>
    </lineage>
</organism>
<dbReference type="AlphaFoldDB" id="A0A5N6NXJ3"/>
<dbReference type="Pfam" id="PF13041">
    <property type="entry name" value="PPR_2"/>
    <property type="match status" value="1"/>
</dbReference>
<reference evidence="5 6" key="1">
    <citation type="submission" date="2019-05" db="EMBL/GenBank/DDBJ databases">
        <title>Mikania micrantha, genome provides insights into the molecular mechanism of rapid growth.</title>
        <authorList>
            <person name="Liu B."/>
        </authorList>
    </citation>
    <scope>NUCLEOTIDE SEQUENCE [LARGE SCALE GENOMIC DNA]</scope>
    <source>
        <strain evidence="5">NLD-2019</strain>
        <tissue evidence="5">Leaf</tissue>
    </source>
</reference>
<evidence type="ECO:0008006" key="7">
    <source>
        <dbReference type="Google" id="ProtNLM"/>
    </source>
</evidence>
<evidence type="ECO:0000256" key="3">
    <source>
        <dbReference type="PROSITE-ProRule" id="PRU00708"/>
    </source>
</evidence>
<dbReference type="Gene3D" id="1.25.40.10">
    <property type="entry name" value="Tetratricopeptide repeat domain"/>
    <property type="match status" value="3"/>
</dbReference>